<dbReference type="InterPro" id="IPR009056">
    <property type="entry name" value="Cyt_c-like_dom"/>
</dbReference>
<keyword evidence="4" id="KW-0249">Electron transport</keyword>
<dbReference type="GO" id="GO:0005506">
    <property type="term" value="F:iron ion binding"/>
    <property type="evidence" value="ECO:0007669"/>
    <property type="project" value="InterPro"/>
</dbReference>
<dbReference type="Gene3D" id="1.10.760.10">
    <property type="entry name" value="Cytochrome c-like domain"/>
    <property type="match status" value="1"/>
</dbReference>
<dbReference type="GO" id="GO:0020037">
    <property type="term" value="F:heme binding"/>
    <property type="evidence" value="ECO:0007669"/>
    <property type="project" value="InterPro"/>
</dbReference>
<dbReference type="InterPro" id="IPR036909">
    <property type="entry name" value="Cyt_c-like_dom_sf"/>
</dbReference>
<keyword evidence="8" id="KW-1185">Reference proteome</keyword>
<evidence type="ECO:0000256" key="1">
    <source>
        <dbReference type="ARBA" id="ARBA00022448"/>
    </source>
</evidence>
<evidence type="ECO:0000313" key="7">
    <source>
        <dbReference type="EMBL" id="CAB1369152.1"/>
    </source>
</evidence>
<dbReference type="SUPFAM" id="SSF46626">
    <property type="entry name" value="Cytochrome c"/>
    <property type="match status" value="1"/>
</dbReference>
<organism evidence="7 8">
    <name type="scientific">Denitratisoma oestradiolicum</name>
    <dbReference type="NCBI Taxonomy" id="311182"/>
    <lineage>
        <taxon>Bacteria</taxon>
        <taxon>Pseudomonadati</taxon>
        <taxon>Pseudomonadota</taxon>
        <taxon>Betaproteobacteria</taxon>
        <taxon>Nitrosomonadales</taxon>
        <taxon>Sterolibacteriaceae</taxon>
        <taxon>Denitratisoma</taxon>
    </lineage>
</organism>
<dbReference type="AlphaFoldDB" id="A0A6S6XW59"/>
<dbReference type="Pfam" id="PF00034">
    <property type="entry name" value="Cytochrom_C"/>
    <property type="match status" value="1"/>
</dbReference>
<accession>A0A6S6XW59</accession>
<feature type="binding site" description="covalent" evidence="6">
    <location>
        <position position="86"/>
    </location>
    <ligand>
        <name>heme c</name>
        <dbReference type="ChEBI" id="CHEBI:61717"/>
    </ligand>
</feature>
<evidence type="ECO:0000256" key="4">
    <source>
        <dbReference type="ARBA" id="ARBA00022982"/>
    </source>
</evidence>
<dbReference type="GO" id="GO:0009055">
    <property type="term" value="F:electron transfer activity"/>
    <property type="evidence" value="ECO:0007669"/>
    <property type="project" value="InterPro"/>
</dbReference>
<evidence type="ECO:0000256" key="3">
    <source>
        <dbReference type="ARBA" id="ARBA00022723"/>
    </source>
</evidence>
<keyword evidence="5 6" id="KW-0408">Iron</keyword>
<proteinExistence type="predicted"/>
<dbReference type="InterPro" id="IPR002324">
    <property type="entry name" value="Cyt_c_ID"/>
</dbReference>
<keyword evidence="1" id="KW-0813">Transport</keyword>
<keyword evidence="3 6" id="KW-0479">Metal-binding</keyword>
<keyword evidence="2 6" id="KW-0349">Heme</keyword>
<evidence type="ECO:0000256" key="2">
    <source>
        <dbReference type="ARBA" id="ARBA00022617"/>
    </source>
</evidence>
<comment type="PTM">
    <text evidence="6">Binds 1 heme c group covalently per subunit.</text>
</comment>
<feature type="binding site" description="covalent" evidence="6">
    <location>
        <position position="35"/>
    </location>
    <ligand>
        <name>heme c</name>
        <dbReference type="ChEBI" id="CHEBI:61717"/>
    </ligand>
</feature>
<name>A0A6S6XW59_9PROT</name>
<dbReference type="RefSeq" id="WP_145769145.1">
    <property type="nucleotide sequence ID" value="NZ_LR778301.1"/>
</dbReference>
<dbReference type="EMBL" id="LR778301">
    <property type="protein sequence ID" value="CAB1369152.1"/>
    <property type="molecule type" value="Genomic_DNA"/>
</dbReference>
<protein>
    <submittedName>
        <fullName evidence="7">Cytochrome c-551</fullName>
    </submittedName>
</protein>
<feature type="binding site" description="covalent" evidence="6">
    <location>
        <position position="31"/>
    </location>
    <ligand>
        <name>heme c</name>
        <dbReference type="ChEBI" id="CHEBI:61717"/>
    </ligand>
</feature>
<dbReference type="PROSITE" id="PS51007">
    <property type="entry name" value="CYTC"/>
    <property type="match status" value="1"/>
</dbReference>
<sequence>MKLLYATVIAATVLVATPALANKDLATKSGCLACHQADKKVVGPAYRDVAKKYAGDKAAEAMLFDRVKKGSAATGGNKWPGPPIPMPPNEGTVKDDDIKVLVKWILAGAH</sequence>
<gene>
    <name evidence="7" type="primary">nirM</name>
    <name evidence="7" type="ORF">DENOEST_1987</name>
</gene>
<dbReference type="PRINTS" id="PR00606">
    <property type="entry name" value="CYTCHROMECID"/>
</dbReference>
<reference evidence="7 8" key="1">
    <citation type="submission" date="2020-03" db="EMBL/GenBank/DDBJ databases">
        <authorList>
            <consortium name="Genoscope - CEA"/>
            <person name="William W."/>
        </authorList>
    </citation>
    <scope>NUCLEOTIDE SEQUENCE [LARGE SCALE GENOMIC DNA]</scope>
    <source>
        <strain evidence="8">DSM 16959</strain>
    </source>
</reference>
<dbReference type="KEGG" id="doe:DENOEST_1987"/>
<dbReference type="Proteomes" id="UP000515733">
    <property type="component" value="Chromosome"/>
</dbReference>
<dbReference type="OrthoDB" id="9811281at2"/>
<evidence type="ECO:0000256" key="6">
    <source>
        <dbReference type="PIRSR" id="PIRSR602324-1"/>
    </source>
</evidence>
<evidence type="ECO:0000313" key="8">
    <source>
        <dbReference type="Proteomes" id="UP000515733"/>
    </source>
</evidence>
<evidence type="ECO:0000256" key="5">
    <source>
        <dbReference type="ARBA" id="ARBA00023004"/>
    </source>
</evidence>